<dbReference type="RefSeq" id="WP_084070498.1">
    <property type="nucleotide sequence ID" value="NZ_FWXY01000018.1"/>
</dbReference>
<dbReference type="Pfam" id="PF01978">
    <property type="entry name" value="TrmB"/>
    <property type="match status" value="1"/>
</dbReference>
<dbReference type="CDD" id="cd09124">
    <property type="entry name" value="PLDc_like_TrmB_middle"/>
    <property type="match status" value="1"/>
</dbReference>
<evidence type="ECO:0000313" key="3">
    <source>
        <dbReference type="Proteomes" id="UP000192418"/>
    </source>
</evidence>
<dbReference type="PANTHER" id="PTHR34293:SF1">
    <property type="entry name" value="HTH-TYPE TRANSCRIPTIONAL REGULATOR TRMBL2"/>
    <property type="match status" value="1"/>
</dbReference>
<organism evidence="2 3">
    <name type="scientific">Desulfocicer vacuolatum DSM 3385</name>
    <dbReference type="NCBI Taxonomy" id="1121400"/>
    <lineage>
        <taxon>Bacteria</taxon>
        <taxon>Pseudomonadati</taxon>
        <taxon>Thermodesulfobacteriota</taxon>
        <taxon>Desulfobacteria</taxon>
        <taxon>Desulfobacterales</taxon>
        <taxon>Desulfobacteraceae</taxon>
        <taxon>Desulfocicer</taxon>
    </lineage>
</organism>
<protein>
    <submittedName>
        <fullName evidence="2">Transcriptional regulator TrmB</fullName>
    </submittedName>
</protein>
<dbReference type="Proteomes" id="UP000192418">
    <property type="component" value="Unassembled WGS sequence"/>
</dbReference>
<gene>
    <name evidence="2" type="ORF">SAMN02746065_11859</name>
</gene>
<feature type="domain" description="Transcription regulator TrmB N-terminal" evidence="1">
    <location>
        <begin position="10"/>
        <end position="64"/>
    </location>
</feature>
<dbReference type="STRING" id="1121400.SAMN02746065_11859"/>
<keyword evidence="3" id="KW-1185">Reference proteome</keyword>
<dbReference type="InterPro" id="IPR036390">
    <property type="entry name" value="WH_DNA-bd_sf"/>
</dbReference>
<evidence type="ECO:0000313" key="2">
    <source>
        <dbReference type="EMBL" id="SMC97946.1"/>
    </source>
</evidence>
<evidence type="ECO:0000259" key="1">
    <source>
        <dbReference type="Pfam" id="PF01978"/>
    </source>
</evidence>
<dbReference type="AlphaFoldDB" id="A0A1W2DLS3"/>
<dbReference type="Gene3D" id="1.10.10.10">
    <property type="entry name" value="Winged helix-like DNA-binding domain superfamily/Winged helix DNA-binding domain"/>
    <property type="match status" value="1"/>
</dbReference>
<dbReference type="InterPro" id="IPR051797">
    <property type="entry name" value="TrmB-like"/>
</dbReference>
<proteinExistence type="predicted"/>
<name>A0A1W2DLS3_9BACT</name>
<reference evidence="2 3" key="1">
    <citation type="submission" date="2017-04" db="EMBL/GenBank/DDBJ databases">
        <authorList>
            <person name="Afonso C.L."/>
            <person name="Miller P.J."/>
            <person name="Scott M.A."/>
            <person name="Spackman E."/>
            <person name="Goraichik I."/>
            <person name="Dimitrov K.M."/>
            <person name="Suarez D.L."/>
            <person name="Swayne D.E."/>
        </authorList>
    </citation>
    <scope>NUCLEOTIDE SEQUENCE [LARGE SCALE GENOMIC DNA]</scope>
    <source>
        <strain evidence="2 3">DSM 3385</strain>
    </source>
</reference>
<dbReference type="SUPFAM" id="SSF46785">
    <property type="entry name" value="Winged helix' DNA-binding domain"/>
    <property type="match status" value="1"/>
</dbReference>
<dbReference type="InterPro" id="IPR036388">
    <property type="entry name" value="WH-like_DNA-bd_sf"/>
</dbReference>
<dbReference type="PANTHER" id="PTHR34293">
    <property type="entry name" value="HTH-TYPE TRANSCRIPTIONAL REGULATOR TRMBL2"/>
    <property type="match status" value="1"/>
</dbReference>
<dbReference type="EMBL" id="FWXY01000018">
    <property type="protein sequence ID" value="SMC97946.1"/>
    <property type="molecule type" value="Genomic_DNA"/>
</dbReference>
<sequence>MIKDITELNVGLSKYVITAYKSLLGEHPVNGSQLSRNSGIPRARIYDVLRTLKAKGFVVESSQGMYTPIPSGELVKRLRHDHESALSVLEADLKEAEKEAGSDVIWRIKGHVAAMGKAKEMIESSRDEIYVRISPEEGIHLDDALKAAELRGVQVKYISLAPVEKMFDIQVIHPQTELDEPGPEHRYFDIVVDRKEMLCGMFVAGDEVNSVLNWGRNDWFVISGRDSLRHDFFHYFLYKLEDLKQPLSDEDKALYHLIQKDI</sequence>
<dbReference type="OrthoDB" id="1493540at2"/>
<dbReference type="InterPro" id="IPR002831">
    <property type="entry name" value="Tscrpt_reg_TrmB_N"/>
</dbReference>
<accession>A0A1W2DLS3</accession>